<evidence type="ECO:0000313" key="3">
    <source>
        <dbReference type="EMBL" id="KKR32265.1"/>
    </source>
</evidence>
<feature type="domain" description="YdbS-like PH" evidence="2">
    <location>
        <begin position="91"/>
        <end position="165"/>
    </location>
</feature>
<dbReference type="Proteomes" id="UP000034137">
    <property type="component" value="Unassembled WGS sequence"/>
</dbReference>
<accession>A0A0G0SC13</accession>
<dbReference type="AlphaFoldDB" id="A0A0G0SC13"/>
<proteinExistence type="predicted"/>
<gene>
    <name evidence="3" type="ORF">UT64_C0038G0003</name>
</gene>
<feature type="transmembrane region" description="Helical" evidence="1">
    <location>
        <begin position="31"/>
        <end position="52"/>
    </location>
</feature>
<keyword evidence="1" id="KW-0812">Transmembrane</keyword>
<name>A0A0G0SC13_9BACT</name>
<dbReference type="InterPro" id="IPR005182">
    <property type="entry name" value="YdbS-like_PH"/>
</dbReference>
<dbReference type="PANTHER" id="PTHR37938">
    <property type="entry name" value="BLL0215 PROTEIN"/>
    <property type="match status" value="1"/>
</dbReference>
<dbReference type="Pfam" id="PF03703">
    <property type="entry name" value="bPH_2"/>
    <property type="match status" value="1"/>
</dbReference>
<comment type="caution">
    <text evidence="3">The sequence shown here is derived from an EMBL/GenBank/DDBJ whole genome shotgun (WGS) entry which is preliminary data.</text>
</comment>
<evidence type="ECO:0000256" key="1">
    <source>
        <dbReference type="SAM" id="Phobius"/>
    </source>
</evidence>
<evidence type="ECO:0000313" key="4">
    <source>
        <dbReference type="Proteomes" id="UP000034137"/>
    </source>
</evidence>
<dbReference type="PANTHER" id="PTHR37938:SF1">
    <property type="entry name" value="BLL0215 PROTEIN"/>
    <property type="match status" value="1"/>
</dbReference>
<evidence type="ECO:0000259" key="2">
    <source>
        <dbReference type="Pfam" id="PF03703"/>
    </source>
</evidence>
<keyword evidence="1" id="KW-1133">Transmembrane helix</keyword>
<keyword evidence="1" id="KW-0472">Membrane</keyword>
<feature type="transmembrane region" description="Helical" evidence="1">
    <location>
        <begin position="64"/>
        <end position="88"/>
    </location>
</feature>
<protein>
    <recommendedName>
        <fullName evidence="2">YdbS-like PH domain-containing protein</fullName>
    </recommendedName>
</protein>
<dbReference type="EMBL" id="LBXO01000038">
    <property type="protein sequence ID" value="KKR32265.1"/>
    <property type="molecule type" value="Genomic_DNA"/>
</dbReference>
<organism evidence="3 4">
    <name type="scientific">Candidatus Falkowbacteria bacterium GW2011_GWF2_39_8</name>
    <dbReference type="NCBI Taxonomy" id="1618642"/>
    <lineage>
        <taxon>Bacteria</taxon>
        <taxon>Candidatus Falkowiibacteriota</taxon>
    </lineage>
</organism>
<sequence length="188" mass="21923">MLSLNSIPNQLPGEKVIKVLRRDIFNILKKLVYFLFFIALMVVFVFFVNSIMPDVTNQVYYPVLLLAGSVYVLFIWLFAFFSFIDYYLDVWIITNERIINIEQEGFFSRTVSEERLFRIQDVTSEVKGVFPTIFSFGNIYIQTAGEKERFVFEQVPEADSVRELIIKLAESDRERASGSLKKEELGIL</sequence>
<reference evidence="3 4" key="1">
    <citation type="journal article" date="2015" name="Nature">
        <title>rRNA introns, odd ribosomes, and small enigmatic genomes across a large radiation of phyla.</title>
        <authorList>
            <person name="Brown C.T."/>
            <person name="Hug L.A."/>
            <person name="Thomas B.C."/>
            <person name="Sharon I."/>
            <person name="Castelle C.J."/>
            <person name="Singh A."/>
            <person name="Wilkins M.J."/>
            <person name="Williams K.H."/>
            <person name="Banfield J.F."/>
        </authorList>
    </citation>
    <scope>NUCLEOTIDE SEQUENCE [LARGE SCALE GENOMIC DNA]</scope>
</reference>